<evidence type="ECO:0000256" key="2">
    <source>
        <dbReference type="ARBA" id="ARBA00023315"/>
    </source>
</evidence>
<proteinExistence type="predicted"/>
<dbReference type="SUPFAM" id="SSF55729">
    <property type="entry name" value="Acyl-CoA N-acyltransferases (Nat)"/>
    <property type="match status" value="1"/>
</dbReference>
<dbReference type="PANTHER" id="PTHR43420:SF47">
    <property type="entry name" value="N-ACETYLTRANSFERASE DOMAIN-CONTAINING PROTEIN"/>
    <property type="match status" value="1"/>
</dbReference>
<organism evidence="4 5">
    <name type="scientific">Cohnella endophytica</name>
    <dbReference type="NCBI Taxonomy" id="2419778"/>
    <lineage>
        <taxon>Bacteria</taxon>
        <taxon>Bacillati</taxon>
        <taxon>Bacillota</taxon>
        <taxon>Bacilli</taxon>
        <taxon>Bacillales</taxon>
        <taxon>Paenibacillaceae</taxon>
        <taxon>Cohnella</taxon>
    </lineage>
</organism>
<dbReference type="InterPro" id="IPR050680">
    <property type="entry name" value="YpeA/RimI_acetyltransf"/>
</dbReference>
<accession>A0A494XW43</accession>
<dbReference type="Pfam" id="PF00583">
    <property type="entry name" value="Acetyltransf_1"/>
    <property type="match status" value="1"/>
</dbReference>
<dbReference type="Gene3D" id="3.40.630.30">
    <property type="match status" value="1"/>
</dbReference>
<evidence type="ECO:0000313" key="5">
    <source>
        <dbReference type="Proteomes" id="UP000282076"/>
    </source>
</evidence>
<protein>
    <submittedName>
        <fullName evidence="4">GNAT family N-acetyltransferase</fullName>
    </submittedName>
</protein>
<dbReference type="EMBL" id="RBZM01000005">
    <property type="protein sequence ID" value="RKP53904.1"/>
    <property type="molecule type" value="Genomic_DNA"/>
</dbReference>
<evidence type="ECO:0000259" key="3">
    <source>
        <dbReference type="PROSITE" id="PS51186"/>
    </source>
</evidence>
<dbReference type="GO" id="GO:0016747">
    <property type="term" value="F:acyltransferase activity, transferring groups other than amino-acyl groups"/>
    <property type="evidence" value="ECO:0007669"/>
    <property type="project" value="InterPro"/>
</dbReference>
<dbReference type="CDD" id="cd04301">
    <property type="entry name" value="NAT_SF"/>
    <property type="match status" value="1"/>
</dbReference>
<dbReference type="Proteomes" id="UP000282076">
    <property type="component" value="Unassembled WGS sequence"/>
</dbReference>
<evidence type="ECO:0000313" key="4">
    <source>
        <dbReference type="EMBL" id="RKP53904.1"/>
    </source>
</evidence>
<dbReference type="AlphaFoldDB" id="A0A494XW43"/>
<dbReference type="InterPro" id="IPR000182">
    <property type="entry name" value="GNAT_dom"/>
</dbReference>
<feature type="domain" description="N-acetyltransferase" evidence="3">
    <location>
        <begin position="28"/>
        <end position="175"/>
    </location>
</feature>
<name>A0A494XW43_9BACL</name>
<dbReference type="InterPro" id="IPR016181">
    <property type="entry name" value="Acyl_CoA_acyltransferase"/>
</dbReference>
<comment type="caution">
    <text evidence="4">The sequence shown here is derived from an EMBL/GenBank/DDBJ whole genome shotgun (WGS) entry which is preliminary data.</text>
</comment>
<reference evidence="4 5" key="1">
    <citation type="submission" date="2018-10" db="EMBL/GenBank/DDBJ databases">
        <title>Cohnella sp. M2MS4P-1, whole genome shotgun sequence.</title>
        <authorList>
            <person name="Tuo L."/>
        </authorList>
    </citation>
    <scope>NUCLEOTIDE SEQUENCE [LARGE SCALE GENOMIC DNA]</scope>
    <source>
        <strain evidence="4 5">M2MS4P-1</strain>
    </source>
</reference>
<sequence length="176" mass="20741">MKLLSHTLYNRQPFVIRAERLRKGEVPCLIRWRQPRDDKGIVELVRTQLVPISPWQHPRDSRLHYEIARRMRRGATLVVAETRRSSPFGFLHMEFRGTVLFIDLLAVDSSRQNKHWGTALMRRAEQYGRKKGCTTSRIFVDEGNYRALRFYARLGYTTIRTIDALKVIEVAKPLYN</sequence>
<keyword evidence="1 4" id="KW-0808">Transferase</keyword>
<gene>
    <name evidence="4" type="ORF">D7Z26_10940</name>
</gene>
<keyword evidence="5" id="KW-1185">Reference proteome</keyword>
<dbReference type="PANTHER" id="PTHR43420">
    <property type="entry name" value="ACETYLTRANSFERASE"/>
    <property type="match status" value="1"/>
</dbReference>
<dbReference type="PROSITE" id="PS51186">
    <property type="entry name" value="GNAT"/>
    <property type="match status" value="1"/>
</dbReference>
<evidence type="ECO:0000256" key="1">
    <source>
        <dbReference type="ARBA" id="ARBA00022679"/>
    </source>
</evidence>
<keyword evidence="2" id="KW-0012">Acyltransferase</keyword>